<evidence type="ECO:0000256" key="2">
    <source>
        <dbReference type="ARBA" id="ARBA00010663"/>
    </source>
</evidence>
<evidence type="ECO:0000256" key="4">
    <source>
        <dbReference type="ARBA" id="ARBA00022692"/>
    </source>
</evidence>
<accession>A0ABP1R4D7</accession>
<dbReference type="PRINTS" id="PR00237">
    <property type="entry name" value="GPCRRHODOPSN"/>
</dbReference>
<sequence>MESQKQISASQQQMMMSLIQDEVAFNDSNHVENYGGSEPSLLSSHAGFGGLFETATNYSVSVNTSIFFPDSPGATPSSDEAYVPYSLRPETYIIPVLFAIIFVIGVIGNGTLIVIFLKHRSMRNVPNMSIWTSVGGRYICSLAVGDILVIFFCVPFTSTVYTVESWPYGVIVCKFSEFIKDLSIGVSVFTLTALSADRYFAIVDPMRKLTGRRANRVTCITIIGIWLISILFALPSLIFSFIWTVEDKSSNHTYDVCYPFPQELTEAYPKVVVMFKFLVYYAIPLCFIATFYIIMAHHLLQSTRNMPGEAQGQTKQIQSRKKVAKMVLSFVVIFALCFFPSHVFLIWFYYYPDATEHYNLFWHWVRMVGFCTSFINSCINPITLYCVSGTFRKHFNRHLFCCCREHRRSHHRHHHNHFIRGAASGYGNVSMSHTDHIYADRIKNGTQISRASTLNNALAIPRSRQNSQQLHPFGNNVNMNLNNGNGRSPLPSPNGNGNGKGFEGGIEMTTRNLSEKQRFLCTEDSAKFELIQTQQHFANNGSSVVLRCGGGGDEEEGKALLVDTSLSTTGNGTHHNHVGVASSCI</sequence>
<dbReference type="InterPro" id="IPR001556">
    <property type="entry name" value="Bombsn_rcpt-like"/>
</dbReference>
<feature type="transmembrane region" description="Helical" evidence="13">
    <location>
        <begin position="138"/>
        <end position="158"/>
    </location>
</feature>
<dbReference type="PROSITE" id="PS50262">
    <property type="entry name" value="G_PROTEIN_RECEP_F1_2"/>
    <property type="match status" value="1"/>
</dbReference>
<dbReference type="Gene3D" id="1.20.1070.10">
    <property type="entry name" value="Rhodopsin 7-helix transmembrane proteins"/>
    <property type="match status" value="1"/>
</dbReference>
<evidence type="ECO:0000259" key="14">
    <source>
        <dbReference type="PROSITE" id="PS50262"/>
    </source>
</evidence>
<keyword evidence="4 12" id="KW-0812">Transmembrane</keyword>
<keyword evidence="5 13" id="KW-1133">Transmembrane helix</keyword>
<dbReference type="PANTHER" id="PTHR45695">
    <property type="entry name" value="LEUCOKININ RECEPTOR-RELATED"/>
    <property type="match status" value="1"/>
</dbReference>
<feature type="transmembrane region" description="Helical" evidence="13">
    <location>
        <begin position="327"/>
        <end position="351"/>
    </location>
</feature>
<dbReference type="Proteomes" id="UP001642540">
    <property type="component" value="Unassembled WGS sequence"/>
</dbReference>
<dbReference type="InterPro" id="IPR000276">
    <property type="entry name" value="GPCR_Rhodpsn"/>
</dbReference>
<keyword evidence="7 13" id="KW-0472">Membrane</keyword>
<keyword evidence="11 12" id="KW-0807">Transducer</keyword>
<evidence type="ECO:0000256" key="8">
    <source>
        <dbReference type="ARBA" id="ARBA00023157"/>
    </source>
</evidence>
<reference evidence="15 16" key="1">
    <citation type="submission" date="2024-08" db="EMBL/GenBank/DDBJ databases">
        <authorList>
            <person name="Cucini C."/>
            <person name="Frati F."/>
        </authorList>
    </citation>
    <scope>NUCLEOTIDE SEQUENCE [LARGE SCALE GENOMIC DNA]</scope>
</reference>
<feature type="transmembrane region" description="Helical" evidence="13">
    <location>
        <begin position="92"/>
        <end position="117"/>
    </location>
</feature>
<dbReference type="SMART" id="SM01381">
    <property type="entry name" value="7TM_GPCR_Srsx"/>
    <property type="match status" value="1"/>
</dbReference>
<dbReference type="PROSITE" id="PS00237">
    <property type="entry name" value="G_PROTEIN_RECEP_F1_1"/>
    <property type="match status" value="1"/>
</dbReference>
<keyword evidence="6 12" id="KW-0297">G-protein coupled receptor</keyword>
<dbReference type="PANTHER" id="PTHR45695:SF26">
    <property type="entry name" value="NEUROPEPTIDE CCHAMIDE-1 RECEPTOR"/>
    <property type="match status" value="1"/>
</dbReference>
<keyword evidence="9 12" id="KW-0675">Receptor</keyword>
<keyword evidence="10" id="KW-0325">Glycoprotein</keyword>
<dbReference type="Pfam" id="PF00001">
    <property type="entry name" value="7tm_1"/>
    <property type="match status" value="1"/>
</dbReference>
<keyword evidence="16" id="KW-1185">Reference proteome</keyword>
<keyword evidence="8" id="KW-1015">Disulfide bond</keyword>
<dbReference type="EMBL" id="CAXLJM020000053">
    <property type="protein sequence ID" value="CAL8116663.1"/>
    <property type="molecule type" value="Genomic_DNA"/>
</dbReference>
<feature type="transmembrane region" description="Helical" evidence="13">
    <location>
        <begin position="178"/>
        <end position="196"/>
    </location>
</feature>
<dbReference type="SUPFAM" id="SSF81321">
    <property type="entry name" value="Family A G protein-coupled receptor-like"/>
    <property type="match status" value="1"/>
</dbReference>
<organism evidence="15 16">
    <name type="scientific">Orchesella dallaii</name>
    <dbReference type="NCBI Taxonomy" id="48710"/>
    <lineage>
        <taxon>Eukaryota</taxon>
        <taxon>Metazoa</taxon>
        <taxon>Ecdysozoa</taxon>
        <taxon>Arthropoda</taxon>
        <taxon>Hexapoda</taxon>
        <taxon>Collembola</taxon>
        <taxon>Entomobryomorpha</taxon>
        <taxon>Entomobryoidea</taxon>
        <taxon>Orchesellidae</taxon>
        <taxon>Orchesellinae</taxon>
        <taxon>Orchesella</taxon>
    </lineage>
</organism>
<dbReference type="PRINTS" id="PR00358">
    <property type="entry name" value="BOMBESINR"/>
</dbReference>
<feature type="transmembrane region" description="Helical" evidence="13">
    <location>
        <begin position="363"/>
        <end position="387"/>
    </location>
</feature>
<keyword evidence="3" id="KW-1003">Cell membrane</keyword>
<dbReference type="InterPro" id="IPR017452">
    <property type="entry name" value="GPCR_Rhodpsn_7TM"/>
</dbReference>
<evidence type="ECO:0000256" key="11">
    <source>
        <dbReference type="ARBA" id="ARBA00023224"/>
    </source>
</evidence>
<evidence type="ECO:0000313" key="16">
    <source>
        <dbReference type="Proteomes" id="UP001642540"/>
    </source>
</evidence>
<evidence type="ECO:0000256" key="7">
    <source>
        <dbReference type="ARBA" id="ARBA00023136"/>
    </source>
</evidence>
<evidence type="ECO:0000256" key="9">
    <source>
        <dbReference type="ARBA" id="ARBA00023170"/>
    </source>
</evidence>
<feature type="domain" description="G-protein coupled receptors family 1 profile" evidence="14">
    <location>
        <begin position="108"/>
        <end position="384"/>
    </location>
</feature>
<proteinExistence type="inferred from homology"/>
<evidence type="ECO:0000256" key="10">
    <source>
        <dbReference type="ARBA" id="ARBA00023180"/>
    </source>
</evidence>
<protein>
    <recommendedName>
        <fullName evidence="14">G-protein coupled receptors family 1 profile domain-containing protein</fullName>
    </recommendedName>
</protein>
<evidence type="ECO:0000256" key="12">
    <source>
        <dbReference type="RuleBase" id="RU000688"/>
    </source>
</evidence>
<dbReference type="CDD" id="cd15927">
    <property type="entry name" value="7tmA_Bombesin_R-like"/>
    <property type="match status" value="1"/>
</dbReference>
<comment type="caution">
    <text evidence="15">The sequence shown here is derived from an EMBL/GenBank/DDBJ whole genome shotgun (WGS) entry which is preliminary data.</text>
</comment>
<feature type="transmembrane region" description="Helical" evidence="13">
    <location>
        <begin position="278"/>
        <end position="300"/>
    </location>
</feature>
<comment type="subcellular location">
    <subcellularLocation>
        <location evidence="1">Cell membrane</location>
        <topology evidence="1">Multi-pass membrane protein</topology>
    </subcellularLocation>
</comment>
<evidence type="ECO:0000256" key="5">
    <source>
        <dbReference type="ARBA" id="ARBA00022989"/>
    </source>
</evidence>
<gene>
    <name evidence="15" type="ORF">ODALV1_LOCUS17368</name>
</gene>
<evidence type="ECO:0000256" key="3">
    <source>
        <dbReference type="ARBA" id="ARBA00022475"/>
    </source>
</evidence>
<evidence type="ECO:0000256" key="13">
    <source>
        <dbReference type="SAM" id="Phobius"/>
    </source>
</evidence>
<evidence type="ECO:0000313" key="15">
    <source>
        <dbReference type="EMBL" id="CAL8116663.1"/>
    </source>
</evidence>
<feature type="transmembrane region" description="Helical" evidence="13">
    <location>
        <begin position="217"/>
        <end position="243"/>
    </location>
</feature>
<evidence type="ECO:0000256" key="6">
    <source>
        <dbReference type="ARBA" id="ARBA00023040"/>
    </source>
</evidence>
<name>A0ABP1R4D7_9HEXA</name>
<comment type="similarity">
    <text evidence="2 12">Belongs to the G-protein coupled receptor 1 family.</text>
</comment>
<evidence type="ECO:0000256" key="1">
    <source>
        <dbReference type="ARBA" id="ARBA00004651"/>
    </source>
</evidence>